<dbReference type="Proteomes" id="UP000198615">
    <property type="component" value="Unassembled WGS sequence"/>
</dbReference>
<sequence>MSTRNGNGTNGSGSIEDWEVGAYVDDELSPQRRREIAAAAGASPELAARIEVYTRHKSLLAGLASRPVDDEIPEQMRAAATRLSRATTVHGWMRRGRQVMVAQARIAAVLVIGAVVGWTAQEILAPRPGNATDGPLAFIDEATEAHRTLALAPMFATDVGSVDFAKLSEMFSEGIDPAGLRANGLILSKVDMASTDQGPAVQFLFFDREARPVSLLLSVNSASLHSVGVPDGEMVVTSYNDFAVAFGRRDSIAFVVTAALPERRVGEIARQLVASAGF</sequence>
<evidence type="ECO:0008006" key="4">
    <source>
        <dbReference type="Google" id="ProtNLM"/>
    </source>
</evidence>
<keyword evidence="1" id="KW-0472">Membrane</keyword>
<dbReference type="EMBL" id="FNBW01000008">
    <property type="protein sequence ID" value="SDF92883.1"/>
    <property type="molecule type" value="Genomic_DNA"/>
</dbReference>
<dbReference type="RefSeq" id="WP_093151100.1">
    <property type="nucleotide sequence ID" value="NZ_FNBW01000008.1"/>
</dbReference>
<feature type="transmembrane region" description="Helical" evidence="1">
    <location>
        <begin position="102"/>
        <end position="120"/>
    </location>
</feature>
<dbReference type="AlphaFoldDB" id="A0A8G2BJ52"/>
<keyword evidence="3" id="KW-1185">Reference proteome</keyword>
<protein>
    <recommendedName>
        <fullName evidence="4">Transmembrane transcriptional regulator (Anti-sigma factor RsiW)</fullName>
    </recommendedName>
</protein>
<keyword evidence="1" id="KW-0812">Transmembrane</keyword>
<evidence type="ECO:0000313" key="2">
    <source>
        <dbReference type="EMBL" id="SDF92883.1"/>
    </source>
</evidence>
<name>A0A8G2BJ52_9PROT</name>
<organism evidence="2 3">
    <name type="scientific">Thalassobaculum litoreum DSM 18839</name>
    <dbReference type="NCBI Taxonomy" id="1123362"/>
    <lineage>
        <taxon>Bacteria</taxon>
        <taxon>Pseudomonadati</taxon>
        <taxon>Pseudomonadota</taxon>
        <taxon>Alphaproteobacteria</taxon>
        <taxon>Rhodospirillales</taxon>
        <taxon>Thalassobaculaceae</taxon>
        <taxon>Thalassobaculum</taxon>
    </lineage>
</organism>
<accession>A0A8G2BJ52</accession>
<keyword evidence="1" id="KW-1133">Transmembrane helix</keyword>
<reference evidence="2 3" key="1">
    <citation type="submission" date="2016-10" db="EMBL/GenBank/DDBJ databases">
        <authorList>
            <person name="Varghese N."/>
            <person name="Submissions S."/>
        </authorList>
    </citation>
    <scope>NUCLEOTIDE SEQUENCE [LARGE SCALE GENOMIC DNA]</scope>
    <source>
        <strain evidence="2 3">DSM 18839</strain>
    </source>
</reference>
<proteinExistence type="predicted"/>
<comment type="caution">
    <text evidence="2">The sequence shown here is derived from an EMBL/GenBank/DDBJ whole genome shotgun (WGS) entry which is preliminary data.</text>
</comment>
<evidence type="ECO:0000256" key="1">
    <source>
        <dbReference type="SAM" id="Phobius"/>
    </source>
</evidence>
<evidence type="ECO:0000313" key="3">
    <source>
        <dbReference type="Proteomes" id="UP000198615"/>
    </source>
</evidence>
<gene>
    <name evidence="2" type="ORF">SAMN05660686_02761</name>
</gene>